<dbReference type="OrthoDB" id="5498726at2"/>
<reference evidence="1 2" key="1">
    <citation type="submission" date="2016-10" db="EMBL/GenBank/DDBJ databases">
        <authorList>
            <person name="de Groot N.N."/>
        </authorList>
    </citation>
    <scope>NUCLEOTIDE SEQUENCE [LARGE SCALE GENOMIC DNA]</scope>
    <source>
        <strain evidence="1 2">DSM 23399</strain>
    </source>
</reference>
<proteinExistence type="predicted"/>
<name>A0A1I1AQM4_9BACT</name>
<evidence type="ECO:0008006" key="3">
    <source>
        <dbReference type="Google" id="ProtNLM"/>
    </source>
</evidence>
<accession>A0A1I1AQM4</accession>
<dbReference type="Pfam" id="PF16148">
    <property type="entry name" value="DUF4856"/>
    <property type="match status" value="1"/>
</dbReference>
<organism evidence="1 2">
    <name type="scientific">Algoriphagus aquimarinus</name>
    <dbReference type="NCBI Taxonomy" id="237018"/>
    <lineage>
        <taxon>Bacteria</taxon>
        <taxon>Pseudomonadati</taxon>
        <taxon>Bacteroidota</taxon>
        <taxon>Cytophagia</taxon>
        <taxon>Cytophagales</taxon>
        <taxon>Cyclobacteriaceae</taxon>
        <taxon>Algoriphagus</taxon>
    </lineage>
</organism>
<sequence>MFQYFKKPQVWIGLVLLGSTACESESDNPKLRASVEYSSLDSNSSYTSQFLDANGTSTVSLEEGNISLMMFQSLNKYVTTNVSANTQLDKTILSNLFTNTQSPFSTLELTGDLFTAADLNSSDISLSERVATSKSAQEIESTKANFELLFAEIEGISLSLNEEAAVNKAGKLGTYLLNEDGVEVAQVIQKSLIGAFQLDYIGNVLLSAGLNADNSTLVAGTNYTQLEHNWDTAYGTLTTNPIYLEGFTDSEKGTVSEFGAGSYIWEYNKASYAKIYPAFLRGRAAIANNDRVELENQALFIRQEFEKALANAALGYLGKWRTSATEDKRAHAIGEAIGFIYSLRFATAYQADASFSDSILLALIGSDNGFWDLDASKISNAEAAIKAKFNL</sequence>
<dbReference type="STRING" id="237018.SAMN04489723_10947"/>
<dbReference type="AlphaFoldDB" id="A0A1I1AQM4"/>
<dbReference type="RefSeq" id="WP_092898042.1">
    <property type="nucleotide sequence ID" value="NZ_FOKK01000009.1"/>
</dbReference>
<protein>
    <recommendedName>
        <fullName evidence="3">DUF4856 domain-containing protein</fullName>
    </recommendedName>
</protein>
<dbReference type="Proteomes" id="UP000198790">
    <property type="component" value="Unassembled WGS sequence"/>
</dbReference>
<gene>
    <name evidence="1" type="ORF">SAMN04489723_10947</name>
</gene>
<keyword evidence="2" id="KW-1185">Reference proteome</keyword>
<dbReference type="InterPro" id="IPR032331">
    <property type="entry name" value="DUF4856"/>
</dbReference>
<dbReference type="PROSITE" id="PS51257">
    <property type="entry name" value="PROKAR_LIPOPROTEIN"/>
    <property type="match status" value="1"/>
</dbReference>
<evidence type="ECO:0000313" key="1">
    <source>
        <dbReference type="EMBL" id="SFB40335.1"/>
    </source>
</evidence>
<dbReference type="EMBL" id="FOKK01000009">
    <property type="protein sequence ID" value="SFB40335.1"/>
    <property type="molecule type" value="Genomic_DNA"/>
</dbReference>
<evidence type="ECO:0000313" key="2">
    <source>
        <dbReference type="Proteomes" id="UP000198790"/>
    </source>
</evidence>